<evidence type="ECO:0000313" key="1">
    <source>
        <dbReference type="EMBL" id="PDS25626.1"/>
    </source>
</evidence>
<name>A0A2H3KD81_9FLAO</name>
<dbReference type="Proteomes" id="UP000220828">
    <property type="component" value="Unassembled WGS sequence"/>
</dbReference>
<dbReference type="EMBL" id="PCMW01000026">
    <property type="protein sequence ID" value="PDS25626.1"/>
    <property type="molecule type" value="Genomic_DNA"/>
</dbReference>
<dbReference type="RefSeq" id="WP_097553659.1">
    <property type="nucleotide sequence ID" value="NZ_PCMW01000026.1"/>
</dbReference>
<accession>A0A2H3KD81</accession>
<organism evidence="1 2">
    <name type="scientific">Flavobacterium branchiophilum</name>
    <dbReference type="NCBI Taxonomy" id="55197"/>
    <lineage>
        <taxon>Bacteria</taxon>
        <taxon>Pseudomonadati</taxon>
        <taxon>Bacteroidota</taxon>
        <taxon>Flavobacteriia</taxon>
        <taxon>Flavobacteriales</taxon>
        <taxon>Flavobacteriaceae</taxon>
        <taxon>Flavobacterium</taxon>
    </lineage>
</organism>
<sequence length="242" mass="28409">MIEKFEGIELKEEHVISELEKIQKLGWKVSVDYNNIYRITINETKEINITKTSNYWTIRGLFYGKIKSITTNITNLTLFTFGLNSACKKLYIDLEIKNEPTSVRILEKTPLDNKVQLLQLIDNRKISKIFDPYFDERSLITLKALYSLGLKFSNDLKCFSQQKEINETIVKDFNVEMKTNLLVKKCKHEHRRFIILEDKTVIILGCSINNLDKNEVISIETNRELAKSDITFFNSKWEEIIQ</sequence>
<protein>
    <submittedName>
        <fullName evidence="1">Uncharacterized protein</fullName>
    </submittedName>
</protein>
<gene>
    <name evidence="1" type="ORF">B0A77_04295</name>
</gene>
<dbReference type="AlphaFoldDB" id="A0A2H3KD81"/>
<proteinExistence type="predicted"/>
<reference evidence="1 2" key="1">
    <citation type="submission" date="2017-09" db="EMBL/GenBank/DDBJ databases">
        <title>Whole genomes of Flavobacteriaceae.</title>
        <authorList>
            <person name="Stine C."/>
            <person name="Li C."/>
            <person name="Tadesse D."/>
        </authorList>
    </citation>
    <scope>NUCLEOTIDE SEQUENCE [LARGE SCALE GENOMIC DNA]</scope>
    <source>
        <strain evidence="1 2">ATCC 35036</strain>
    </source>
</reference>
<comment type="caution">
    <text evidence="1">The sequence shown here is derived from an EMBL/GenBank/DDBJ whole genome shotgun (WGS) entry which is preliminary data.</text>
</comment>
<evidence type="ECO:0000313" key="2">
    <source>
        <dbReference type="Proteomes" id="UP000220828"/>
    </source>
</evidence>